<evidence type="ECO:0000256" key="1">
    <source>
        <dbReference type="SAM" id="MobiDB-lite"/>
    </source>
</evidence>
<dbReference type="AlphaFoldDB" id="A0A8S1C5Q5"/>
<accession>A0A8S1C5Q5</accession>
<dbReference type="EMBL" id="CADEPI010000024">
    <property type="protein sequence ID" value="CAB3366202.1"/>
    <property type="molecule type" value="Genomic_DNA"/>
</dbReference>
<organism evidence="3 4">
    <name type="scientific">Cloeon dipterum</name>
    <dbReference type="NCBI Taxonomy" id="197152"/>
    <lineage>
        <taxon>Eukaryota</taxon>
        <taxon>Metazoa</taxon>
        <taxon>Ecdysozoa</taxon>
        <taxon>Arthropoda</taxon>
        <taxon>Hexapoda</taxon>
        <taxon>Insecta</taxon>
        <taxon>Pterygota</taxon>
        <taxon>Palaeoptera</taxon>
        <taxon>Ephemeroptera</taxon>
        <taxon>Pisciforma</taxon>
        <taxon>Baetidae</taxon>
        <taxon>Cloeon</taxon>
    </lineage>
</organism>
<feature type="region of interest" description="Disordered" evidence="1">
    <location>
        <begin position="114"/>
        <end position="138"/>
    </location>
</feature>
<keyword evidence="4" id="KW-1185">Reference proteome</keyword>
<name>A0A8S1C5Q5_9INSE</name>
<sequence>MDAADLLAGLDDGPLDEPLSPEKSSELNEILKRIKDQMAGMSEDEREQLRGGFMENLANKVRMAAESEAQRGIASQNQGLLLLGALLVLFSLFGLVGYTIYQYVNKQENKRSTRVKSKKQLKQQKQRKENLTLGRISD</sequence>
<comment type="caution">
    <text evidence="3">The sequence shown here is derived from an EMBL/GenBank/DDBJ whole genome shotgun (WGS) entry which is preliminary data.</text>
</comment>
<keyword evidence="2" id="KW-1133">Transmembrane helix</keyword>
<feature type="compositionally biased region" description="Basic residues" evidence="1">
    <location>
        <begin position="114"/>
        <end position="125"/>
    </location>
</feature>
<evidence type="ECO:0000256" key="2">
    <source>
        <dbReference type="SAM" id="Phobius"/>
    </source>
</evidence>
<feature type="compositionally biased region" description="Low complexity" evidence="1">
    <location>
        <begin position="1"/>
        <end position="18"/>
    </location>
</feature>
<keyword evidence="2" id="KW-0472">Membrane</keyword>
<keyword evidence="2" id="KW-0812">Transmembrane</keyword>
<gene>
    <name evidence="3" type="ORF">CLODIP_2_CD01466</name>
</gene>
<reference evidence="3 4" key="1">
    <citation type="submission" date="2020-04" db="EMBL/GenBank/DDBJ databases">
        <authorList>
            <person name="Alioto T."/>
            <person name="Alioto T."/>
            <person name="Gomez Garrido J."/>
        </authorList>
    </citation>
    <scope>NUCLEOTIDE SEQUENCE [LARGE SCALE GENOMIC DNA]</scope>
</reference>
<evidence type="ECO:0000313" key="4">
    <source>
        <dbReference type="Proteomes" id="UP000494165"/>
    </source>
</evidence>
<feature type="transmembrane region" description="Helical" evidence="2">
    <location>
        <begin position="80"/>
        <end position="101"/>
    </location>
</feature>
<evidence type="ECO:0000313" key="3">
    <source>
        <dbReference type="EMBL" id="CAB3366202.1"/>
    </source>
</evidence>
<feature type="region of interest" description="Disordered" evidence="1">
    <location>
        <begin position="1"/>
        <end position="24"/>
    </location>
</feature>
<dbReference type="Proteomes" id="UP000494165">
    <property type="component" value="Unassembled WGS sequence"/>
</dbReference>
<protein>
    <submittedName>
        <fullName evidence="3">Uncharacterized protein</fullName>
    </submittedName>
</protein>
<proteinExistence type="predicted"/>